<protein>
    <recommendedName>
        <fullName evidence="10">Histone H4</fullName>
    </recommendedName>
</protein>
<comment type="subunit">
    <text evidence="5 10">The nucleosome is a histone octamer containing two molecules each of H2A, H2B, H3 and H4 assembled in one H3-H4 heterotetramer and two H2A-H2B heterodimers. The octamer wraps approximately 147 bp of DNA.</text>
</comment>
<comment type="caution">
    <text evidence="12">The sequence shown here is derived from an EMBL/GenBank/DDBJ whole genome shotgun (WGS) entry which is preliminary data.</text>
</comment>
<dbReference type="GO" id="GO:0005634">
    <property type="term" value="C:nucleus"/>
    <property type="evidence" value="ECO:0007669"/>
    <property type="project" value="UniProtKB-SubCell"/>
</dbReference>
<evidence type="ECO:0000256" key="7">
    <source>
        <dbReference type="ARBA" id="ARBA00023125"/>
    </source>
</evidence>
<dbReference type="EMBL" id="MU864356">
    <property type="protein sequence ID" value="KAK4191961.1"/>
    <property type="molecule type" value="Genomic_DNA"/>
</dbReference>
<evidence type="ECO:0000256" key="10">
    <source>
        <dbReference type="RuleBase" id="RU000528"/>
    </source>
</evidence>
<evidence type="ECO:0000313" key="13">
    <source>
        <dbReference type="Proteomes" id="UP001302126"/>
    </source>
</evidence>
<evidence type="ECO:0000256" key="6">
    <source>
        <dbReference type="ARBA" id="ARBA00022454"/>
    </source>
</evidence>
<comment type="similarity">
    <text evidence="4 10">Belongs to the histone H4 family.</text>
</comment>
<reference evidence="12" key="1">
    <citation type="journal article" date="2023" name="Mol. Phylogenet. Evol.">
        <title>Genome-scale phylogeny and comparative genomics of the fungal order Sordariales.</title>
        <authorList>
            <person name="Hensen N."/>
            <person name="Bonometti L."/>
            <person name="Westerberg I."/>
            <person name="Brannstrom I.O."/>
            <person name="Guillou S."/>
            <person name="Cros-Aarteil S."/>
            <person name="Calhoun S."/>
            <person name="Haridas S."/>
            <person name="Kuo A."/>
            <person name="Mondo S."/>
            <person name="Pangilinan J."/>
            <person name="Riley R."/>
            <person name="LaButti K."/>
            <person name="Andreopoulos B."/>
            <person name="Lipzen A."/>
            <person name="Chen C."/>
            <person name="Yan M."/>
            <person name="Daum C."/>
            <person name="Ng V."/>
            <person name="Clum A."/>
            <person name="Steindorff A."/>
            <person name="Ohm R.A."/>
            <person name="Martin F."/>
            <person name="Silar P."/>
            <person name="Natvig D.O."/>
            <person name="Lalanne C."/>
            <person name="Gautier V."/>
            <person name="Ament-Velasquez S.L."/>
            <person name="Kruys A."/>
            <person name="Hutchinson M.I."/>
            <person name="Powell A.J."/>
            <person name="Barry K."/>
            <person name="Miller A.N."/>
            <person name="Grigoriev I.V."/>
            <person name="Debuchy R."/>
            <person name="Gladieux P."/>
            <person name="Hiltunen Thoren M."/>
            <person name="Johannesson H."/>
        </authorList>
    </citation>
    <scope>NUCLEOTIDE SEQUENCE</scope>
    <source>
        <strain evidence="12">PSN309</strain>
    </source>
</reference>
<keyword evidence="7 10" id="KW-0238">DNA-binding</keyword>
<evidence type="ECO:0000256" key="1">
    <source>
        <dbReference type="ARBA" id="ARBA00002001"/>
    </source>
</evidence>
<dbReference type="FunFam" id="1.10.20.10:FF:000012">
    <property type="entry name" value="Histone H4"/>
    <property type="match status" value="1"/>
</dbReference>
<dbReference type="PRINTS" id="PR00623">
    <property type="entry name" value="HISTONEH4"/>
</dbReference>
<dbReference type="Gene3D" id="1.10.20.10">
    <property type="entry name" value="Histone, subunit A"/>
    <property type="match status" value="1"/>
</dbReference>
<dbReference type="GO" id="GO:0030527">
    <property type="term" value="F:structural constituent of chromatin"/>
    <property type="evidence" value="ECO:0007669"/>
    <property type="project" value="InterPro"/>
</dbReference>
<dbReference type="GO" id="GO:0046982">
    <property type="term" value="F:protein heterodimerization activity"/>
    <property type="evidence" value="ECO:0007669"/>
    <property type="project" value="InterPro"/>
</dbReference>
<name>A0AAN7AKE4_9PEZI</name>
<keyword evidence="8 10" id="KW-0539">Nucleus</keyword>
<dbReference type="InterPro" id="IPR019809">
    <property type="entry name" value="Histone_H4_CS"/>
</dbReference>
<accession>A0AAN7AKE4</accession>
<dbReference type="InterPro" id="IPR009072">
    <property type="entry name" value="Histone-fold"/>
</dbReference>
<evidence type="ECO:0000256" key="2">
    <source>
        <dbReference type="ARBA" id="ARBA00004123"/>
    </source>
</evidence>
<dbReference type="InterPro" id="IPR001951">
    <property type="entry name" value="Histone_H4"/>
</dbReference>
<dbReference type="CDD" id="cd22912">
    <property type="entry name" value="HFD_H4"/>
    <property type="match status" value="1"/>
</dbReference>
<feature type="compositionally biased region" description="Gly residues" evidence="11">
    <location>
        <begin position="10"/>
        <end position="21"/>
    </location>
</feature>
<keyword evidence="13" id="KW-1185">Reference proteome</keyword>
<dbReference type="PROSITE" id="PS00047">
    <property type="entry name" value="HISTONE_H4"/>
    <property type="match status" value="1"/>
</dbReference>
<dbReference type="GO" id="GO:0000786">
    <property type="term" value="C:nucleosome"/>
    <property type="evidence" value="ECO:0007669"/>
    <property type="project" value="UniProtKB-KW"/>
</dbReference>
<feature type="compositionally biased region" description="Polar residues" evidence="11">
    <location>
        <begin position="140"/>
        <end position="152"/>
    </location>
</feature>
<proteinExistence type="inferred from homology"/>
<dbReference type="Proteomes" id="UP001302126">
    <property type="component" value="Unassembled WGS sequence"/>
</dbReference>
<sequence>MPPTIPQRGGPRGGRPGGGGPSSSSVGGKSVLASRPGVGGKQGAKRHRKIAKDTLRGITKPAIRRLARRGGVKRISAGIYDEIRQALKSRLEMILQDVVTYTEYRKAKTVTANDVIFALRRIGKPIYGFDPETYAAPTKKSASQQQQNHADD</sequence>
<evidence type="ECO:0000256" key="3">
    <source>
        <dbReference type="ARBA" id="ARBA00004286"/>
    </source>
</evidence>
<keyword evidence="6 10" id="KW-0158">Chromosome</keyword>
<dbReference type="SMART" id="SM00417">
    <property type="entry name" value="H4"/>
    <property type="match status" value="1"/>
</dbReference>
<dbReference type="AlphaFoldDB" id="A0AAN7AKE4"/>
<feature type="region of interest" description="Disordered" evidence="11">
    <location>
        <begin position="1"/>
        <end position="54"/>
    </location>
</feature>
<evidence type="ECO:0000256" key="8">
    <source>
        <dbReference type="ARBA" id="ARBA00023242"/>
    </source>
</evidence>
<gene>
    <name evidence="12" type="ORF">QBC35DRAFT_459607</name>
</gene>
<dbReference type="GO" id="GO:0003677">
    <property type="term" value="F:DNA binding"/>
    <property type="evidence" value="ECO:0007669"/>
    <property type="project" value="UniProtKB-KW"/>
</dbReference>
<evidence type="ECO:0000256" key="4">
    <source>
        <dbReference type="ARBA" id="ARBA00006564"/>
    </source>
</evidence>
<evidence type="ECO:0000256" key="5">
    <source>
        <dbReference type="ARBA" id="ARBA00011538"/>
    </source>
</evidence>
<evidence type="ECO:0000256" key="9">
    <source>
        <dbReference type="ARBA" id="ARBA00023269"/>
    </source>
</evidence>
<comment type="subcellular location">
    <subcellularLocation>
        <location evidence="3">Chromosome</location>
    </subcellularLocation>
    <subcellularLocation>
        <location evidence="2">Nucleus</location>
    </subcellularLocation>
</comment>
<dbReference type="PANTHER" id="PTHR10484">
    <property type="entry name" value="HISTONE H4"/>
    <property type="match status" value="1"/>
</dbReference>
<evidence type="ECO:0000256" key="11">
    <source>
        <dbReference type="SAM" id="MobiDB-lite"/>
    </source>
</evidence>
<organism evidence="12 13">
    <name type="scientific">Podospora australis</name>
    <dbReference type="NCBI Taxonomy" id="1536484"/>
    <lineage>
        <taxon>Eukaryota</taxon>
        <taxon>Fungi</taxon>
        <taxon>Dikarya</taxon>
        <taxon>Ascomycota</taxon>
        <taxon>Pezizomycotina</taxon>
        <taxon>Sordariomycetes</taxon>
        <taxon>Sordariomycetidae</taxon>
        <taxon>Sordariales</taxon>
        <taxon>Podosporaceae</taxon>
        <taxon>Podospora</taxon>
    </lineage>
</organism>
<evidence type="ECO:0000313" key="12">
    <source>
        <dbReference type="EMBL" id="KAK4191961.1"/>
    </source>
</evidence>
<feature type="region of interest" description="Disordered" evidence="11">
    <location>
        <begin position="133"/>
        <end position="152"/>
    </location>
</feature>
<keyword evidence="9 10" id="KW-0544">Nucleosome core</keyword>
<comment type="function">
    <text evidence="1 10">Core component of nucleosome. Nucleosomes wrap and compact DNA into chromatin, limiting DNA accessibility to the cellular machineries which require DNA as a template. Histones thereby play a central role in transcription regulation, DNA repair, DNA replication and chromosomal stability. DNA accessibility is regulated via a complex set of post-translational modifications of histones, also called histone code, and nucleosome remodeling.</text>
</comment>
<dbReference type="SUPFAM" id="SSF47113">
    <property type="entry name" value="Histone-fold"/>
    <property type="match status" value="1"/>
</dbReference>
<reference evidence="12" key="2">
    <citation type="submission" date="2023-05" db="EMBL/GenBank/DDBJ databases">
        <authorList>
            <consortium name="Lawrence Berkeley National Laboratory"/>
            <person name="Steindorff A."/>
            <person name="Hensen N."/>
            <person name="Bonometti L."/>
            <person name="Westerberg I."/>
            <person name="Brannstrom I.O."/>
            <person name="Guillou S."/>
            <person name="Cros-Aarteil S."/>
            <person name="Calhoun S."/>
            <person name="Haridas S."/>
            <person name="Kuo A."/>
            <person name="Mondo S."/>
            <person name="Pangilinan J."/>
            <person name="Riley R."/>
            <person name="Labutti K."/>
            <person name="Andreopoulos B."/>
            <person name="Lipzen A."/>
            <person name="Chen C."/>
            <person name="Yanf M."/>
            <person name="Daum C."/>
            <person name="Ng V."/>
            <person name="Clum A."/>
            <person name="Ohm R."/>
            <person name="Martin F."/>
            <person name="Silar P."/>
            <person name="Natvig D."/>
            <person name="Lalanne C."/>
            <person name="Gautier V."/>
            <person name="Ament-Velasquez S.L."/>
            <person name="Kruys A."/>
            <person name="Hutchinson M.I."/>
            <person name="Powell A.J."/>
            <person name="Barry K."/>
            <person name="Miller A.N."/>
            <person name="Grigoriev I.V."/>
            <person name="Debuchy R."/>
            <person name="Gladieux P."/>
            <person name="Thoren M.H."/>
            <person name="Johannesson H."/>
        </authorList>
    </citation>
    <scope>NUCLEOTIDE SEQUENCE</scope>
    <source>
        <strain evidence="12">PSN309</strain>
    </source>
</reference>